<dbReference type="AlphaFoldDB" id="S5T7N1"/>
<dbReference type="EMBL" id="CP005996">
    <property type="protein sequence ID" value="AGS39771.1"/>
    <property type="molecule type" value="Genomic_DNA"/>
</dbReference>
<dbReference type="PANTHER" id="PTHR43818">
    <property type="entry name" value="BCDNA.GH03377"/>
    <property type="match status" value="1"/>
</dbReference>
<evidence type="ECO:0000256" key="1">
    <source>
        <dbReference type="ARBA" id="ARBA00023002"/>
    </source>
</evidence>
<keyword evidence="1" id="KW-0560">Oxidoreductase</keyword>
<dbReference type="HOGENOM" id="CLU_023194_1_2_6"/>
<dbReference type="PANTHER" id="PTHR43818:SF11">
    <property type="entry name" value="BCDNA.GH03377"/>
    <property type="match status" value="1"/>
</dbReference>
<dbReference type="Pfam" id="PF01408">
    <property type="entry name" value="GFO_IDH_MocA"/>
    <property type="match status" value="1"/>
</dbReference>
<dbReference type="eggNOG" id="COG0673">
    <property type="taxonomic scope" value="Bacteria"/>
</dbReference>
<dbReference type="RefSeq" id="WP_020932609.1">
    <property type="nucleotide sequence ID" value="NC_021917.1"/>
</dbReference>
<proteinExistence type="predicted"/>
<feature type="domain" description="Gfo/Idh/MocA-like oxidoreductase N-terminal" evidence="2">
    <location>
        <begin position="1"/>
        <end position="117"/>
    </location>
</feature>
<dbReference type="SUPFAM" id="SSF55347">
    <property type="entry name" value="Glyceraldehyde-3-phosphate dehydrogenase-like, C-terminal domain"/>
    <property type="match status" value="1"/>
</dbReference>
<protein>
    <submittedName>
        <fullName evidence="4">Oxidoreductase</fullName>
    </submittedName>
</protein>
<reference evidence="4 5" key="1">
    <citation type="submission" date="2013-05" db="EMBL/GenBank/DDBJ databases">
        <title>Between feast and famine: a lifestyle of most important marine PAH-degrading bacterium Cycloclasticus sp. 7ME.</title>
        <authorList>
            <person name="Yakimov M.M."/>
            <person name="Messina E."/>
            <person name="Genovese M."/>
            <person name="Denaro R."/>
            <person name="Crisafi F."/>
            <person name="Russo D."/>
            <person name="Cappello S."/>
            <person name="Santisi S."/>
            <person name="Smedile F."/>
            <person name="Golyshina O.V."/>
            <person name="Tran H."/>
            <person name="Pieper D.H."/>
            <person name="Golyshin P.N."/>
            <person name="Giuliano L."/>
        </authorList>
    </citation>
    <scope>NUCLEOTIDE SEQUENCE [LARGE SCALE GENOMIC DNA]</scope>
    <source>
        <strain evidence="4 5">78-ME</strain>
    </source>
</reference>
<dbReference type="Pfam" id="PF22725">
    <property type="entry name" value="GFO_IDH_MocA_C3"/>
    <property type="match status" value="1"/>
</dbReference>
<name>S5T7N1_9GAMM</name>
<dbReference type="GO" id="GO:0016491">
    <property type="term" value="F:oxidoreductase activity"/>
    <property type="evidence" value="ECO:0007669"/>
    <property type="project" value="UniProtKB-KW"/>
</dbReference>
<dbReference type="Gene3D" id="3.30.360.10">
    <property type="entry name" value="Dihydrodipicolinate Reductase, domain 2"/>
    <property type="match status" value="1"/>
</dbReference>
<dbReference type="Proteomes" id="UP000015380">
    <property type="component" value="Chromosome"/>
</dbReference>
<keyword evidence="5" id="KW-1185">Reference proteome</keyword>
<dbReference type="InterPro" id="IPR000683">
    <property type="entry name" value="Gfo/Idh/MocA-like_OxRdtase_N"/>
</dbReference>
<evidence type="ECO:0000313" key="4">
    <source>
        <dbReference type="EMBL" id="AGS39771.1"/>
    </source>
</evidence>
<dbReference type="InterPro" id="IPR036291">
    <property type="entry name" value="NAD(P)-bd_dom_sf"/>
</dbReference>
<accession>S5T7N1</accession>
<dbReference type="Gene3D" id="3.40.50.720">
    <property type="entry name" value="NAD(P)-binding Rossmann-like Domain"/>
    <property type="match status" value="1"/>
</dbReference>
<evidence type="ECO:0000259" key="2">
    <source>
        <dbReference type="Pfam" id="PF01408"/>
    </source>
</evidence>
<dbReference type="GO" id="GO:0000166">
    <property type="term" value="F:nucleotide binding"/>
    <property type="evidence" value="ECO:0007669"/>
    <property type="project" value="InterPro"/>
</dbReference>
<evidence type="ECO:0000313" key="5">
    <source>
        <dbReference type="Proteomes" id="UP000015380"/>
    </source>
</evidence>
<dbReference type="InterPro" id="IPR055170">
    <property type="entry name" value="GFO_IDH_MocA-like_dom"/>
</dbReference>
<sequence length="347" mass="38212">MRFGLIGVGGIGRVRIKALEQSANCSFTAVYDIDKSIKDTVGKDVQVFDSFEALAMSDACDAVIISTPPNFHLDQAVACLEGGKHVIVEKPMASSLDECKKMLETARKENKTLTVGFNHRYFDAIKTVREAIQSGDIGELSYIRAYGGHTGLSEFKAPWMYDKDIMGGGTMMDNGIHVLDLTQHLMGGVKSVYGFALTDIWKLDRSEDNGFALLRGNNGVVASLHSSWTEWKGYHFSIEAYGSKGMARAYYAPMMSTVITMEHKGGPKKTKRNFYLPAIFREKFKGWQTTVIQTFVDELDDFIALTNGKSEGAVIANAEDGYRAIEIVNGIYESSKTGSAVVLDENI</sequence>
<gene>
    <name evidence="4" type="ORF">CYCME_1443</name>
</gene>
<evidence type="ECO:0000259" key="3">
    <source>
        <dbReference type="Pfam" id="PF22725"/>
    </source>
</evidence>
<dbReference type="PATRIC" id="fig|1198232.3.peg.1429"/>
<dbReference type="KEGG" id="cza:CYCME_1443"/>
<reference evidence="5" key="2">
    <citation type="journal article" date="2016" name="Environ. Microbiol. Rep.">
        <title>Analysis of defence systems and a conjugative IncP-1 plasmid in the marine polyaromatic hydrocarbons-degrading bacterium Cycloclasticus sp. 78-ME.</title>
        <authorList>
            <person name="Yakimov M.M."/>
            <person name="Crisafi F."/>
            <person name="Messina E."/>
            <person name="Smedile F."/>
            <person name="Lopatina A."/>
            <person name="Denaro R."/>
            <person name="Pieper D.H."/>
            <person name="Golyshin P.N."/>
            <person name="Giuliano L."/>
        </authorList>
    </citation>
    <scope>NUCLEOTIDE SEQUENCE [LARGE SCALE GENOMIC DNA]</scope>
    <source>
        <strain evidence="5">78-ME</strain>
    </source>
</reference>
<organism evidence="4 5">
    <name type="scientific">Cycloclasticus zancles 78-ME</name>
    <dbReference type="NCBI Taxonomy" id="1198232"/>
    <lineage>
        <taxon>Bacteria</taxon>
        <taxon>Pseudomonadati</taxon>
        <taxon>Pseudomonadota</taxon>
        <taxon>Gammaproteobacteria</taxon>
        <taxon>Thiotrichales</taxon>
        <taxon>Piscirickettsiaceae</taxon>
        <taxon>Cycloclasticus</taxon>
    </lineage>
</organism>
<feature type="domain" description="GFO/IDH/MocA-like oxidoreductase" evidence="3">
    <location>
        <begin position="126"/>
        <end position="247"/>
    </location>
</feature>
<dbReference type="InterPro" id="IPR050463">
    <property type="entry name" value="Gfo/Idh/MocA_oxidrdct_glycsds"/>
</dbReference>
<dbReference type="SUPFAM" id="SSF51735">
    <property type="entry name" value="NAD(P)-binding Rossmann-fold domains"/>
    <property type="match status" value="1"/>
</dbReference>